<evidence type="ECO:0000256" key="2">
    <source>
        <dbReference type="SAM" id="Phobius"/>
    </source>
</evidence>
<keyword evidence="2" id="KW-0472">Membrane</keyword>
<evidence type="ECO:0000313" key="3">
    <source>
        <dbReference type="EMBL" id="GAB0057044.1"/>
    </source>
</evidence>
<keyword evidence="4" id="KW-1185">Reference proteome</keyword>
<accession>A0ABQ0C823</accession>
<comment type="caution">
    <text evidence="3">The sequence shown here is derived from an EMBL/GenBank/DDBJ whole genome shotgun (WGS) entry which is preliminary data.</text>
</comment>
<feature type="transmembrane region" description="Helical" evidence="2">
    <location>
        <begin position="5"/>
        <end position="22"/>
    </location>
</feature>
<dbReference type="Proteomes" id="UP001628193">
    <property type="component" value="Unassembled WGS sequence"/>
</dbReference>
<gene>
    <name evidence="3" type="ORF">SIID45300_01364</name>
</gene>
<dbReference type="RefSeq" id="WP_420904755.1">
    <property type="nucleotide sequence ID" value="NZ_BAAFGK010000004.1"/>
</dbReference>
<evidence type="ECO:0000313" key="4">
    <source>
        <dbReference type="Proteomes" id="UP001628193"/>
    </source>
</evidence>
<feature type="transmembrane region" description="Helical" evidence="2">
    <location>
        <begin position="28"/>
        <end position="45"/>
    </location>
</feature>
<proteinExistence type="predicted"/>
<keyword evidence="2" id="KW-0812">Transmembrane</keyword>
<name>A0ABQ0C823_9PROT</name>
<feature type="compositionally biased region" description="Basic and acidic residues" evidence="1">
    <location>
        <begin position="92"/>
        <end position="103"/>
    </location>
</feature>
<sequence>MIKLLRGILVGLGLGFALFYTTGLSSEIYQASLALLVLVGVLIPLESQERRMEKLIAMSRGVEERLKKVEGRLEKLETTIETRLDEEEEEEPTPRFEIRESPEPERYIPAYGAGLAENRAVMPHGRRTVECSVEDVARKLASMQREGG</sequence>
<dbReference type="EMBL" id="BAAFGK010000004">
    <property type="protein sequence ID" value="GAB0057044.1"/>
    <property type="molecule type" value="Genomic_DNA"/>
</dbReference>
<feature type="region of interest" description="Disordered" evidence="1">
    <location>
        <begin position="82"/>
        <end position="103"/>
    </location>
</feature>
<evidence type="ECO:0000256" key="1">
    <source>
        <dbReference type="SAM" id="MobiDB-lite"/>
    </source>
</evidence>
<reference evidence="3 4" key="1">
    <citation type="submission" date="2024-09" db="EMBL/GenBank/DDBJ databases">
        <title>Draft genome sequence of Candidatus Magnetaquicoccaceae bacterium FCR-1.</title>
        <authorList>
            <person name="Shimoshige H."/>
            <person name="Shimamura S."/>
            <person name="Taoka A."/>
            <person name="Kobayashi H."/>
            <person name="Maekawa T."/>
        </authorList>
    </citation>
    <scope>NUCLEOTIDE SEQUENCE [LARGE SCALE GENOMIC DNA]</scope>
    <source>
        <strain evidence="3 4">FCR-1</strain>
    </source>
</reference>
<organism evidence="3 4">
    <name type="scientific">Candidatus Magnetaquiglobus chichijimensis</name>
    <dbReference type="NCBI Taxonomy" id="3141448"/>
    <lineage>
        <taxon>Bacteria</taxon>
        <taxon>Pseudomonadati</taxon>
        <taxon>Pseudomonadota</taxon>
        <taxon>Magnetococcia</taxon>
        <taxon>Magnetococcales</taxon>
        <taxon>Candidatus Magnetaquicoccaceae</taxon>
        <taxon>Candidatus Magnetaquiglobus</taxon>
    </lineage>
</organism>
<protein>
    <submittedName>
        <fullName evidence="3">Uncharacterized protein</fullName>
    </submittedName>
</protein>
<keyword evidence="2" id="KW-1133">Transmembrane helix</keyword>